<dbReference type="EMBL" id="JAGRRH010000020">
    <property type="protein sequence ID" value="KAG7347697.1"/>
    <property type="molecule type" value="Genomic_DNA"/>
</dbReference>
<keyword evidence="2" id="KW-1185">Reference proteome</keyword>
<gene>
    <name evidence="1" type="ORF">IV203_016402</name>
</gene>
<protein>
    <submittedName>
        <fullName evidence="1">Uncharacterized protein</fullName>
    </submittedName>
</protein>
<reference evidence="1" key="2">
    <citation type="submission" date="2021-04" db="EMBL/GenBank/DDBJ databases">
        <authorList>
            <person name="Podell S."/>
        </authorList>
    </citation>
    <scope>NUCLEOTIDE SEQUENCE</scope>
    <source>
        <strain evidence="1">Hildebrandi</strain>
    </source>
</reference>
<evidence type="ECO:0000313" key="2">
    <source>
        <dbReference type="Proteomes" id="UP000693970"/>
    </source>
</evidence>
<proteinExistence type="predicted"/>
<evidence type="ECO:0000313" key="1">
    <source>
        <dbReference type="EMBL" id="KAG7347697.1"/>
    </source>
</evidence>
<sequence length="203" mass="23184">MPLNSENKNENLLFAIFAKAVHRQSEEYGAKHRIVAIHGIRPDTMFEFDVILRQEFSQILQVYRTPITAYLDYYEFKTGTIPWERWSVRTKPNQPVPTIIRAPSMNTTPHSHVLLEAPQAPQMPTPATPRHTSWAAVAAGTTTALPPTQPGTASNTSYTEAQIQALIASQEQILEQRLEQRLEERLTRHDQQLNQMITMLQEL</sequence>
<dbReference type="AlphaFoldDB" id="A0A9K3PHC4"/>
<accession>A0A9K3PHC4</accession>
<organism evidence="1 2">
    <name type="scientific">Nitzschia inconspicua</name>
    <dbReference type="NCBI Taxonomy" id="303405"/>
    <lineage>
        <taxon>Eukaryota</taxon>
        <taxon>Sar</taxon>
        <taxon>Stramenopiles</taxon>
        <taxon>Ochrophyta</taxon>
        <taxon>Bacillariophyta</taxon>
        <taxon>Bacillariophyceae</taxon>
        <taxon>Bacillariophycidae</taxon>
        <taxon>Bacillariales</taxon>
        <taxon>Bacillariaceae</taxon>
        <taxon>Nitzschia</taxon>
    </lineage>
</organism>
<dbReference type="Proteomes" id="UP000693970">
    <property type="component" value="Unassembled WGS sequence"/>
</dbReference>
<reference evidence="1" key="1">
    <citation type="journal article" date="2021" name="Sci. Rep.">
        <title>Diploid genomic architecture of Nitzschia inconspicua, an elite biomass production diatom.</title>
        <authorList>
            <person name="Oliver A."/>
            <person name="Podell S."/>
            <person name="Pinowska A."/>
            <person name="Traller J.C."/>
            <person name="Smith S.R."/>
            <person name="McClure R."/>
            <person name="Beliaev A."/>
            <person name="Bohutskyi P."/>
            <person name="Hill E.A."/>
            <person name="Rabines A."/>
            <person name="Zheng H."/>
            <person name="Allen L.Z."/>
            <person name="Kuo A."/>
            <person name="Grigoriev I.V."/>
            <person name="Allen A.E."/>
            <person name="Hazlebeck D."/>
            <person name="Allen E.E."/>
        </authorList>
    </citation>
    <scope>NUCLEOTIDE SEQUENCE</scope>
    <source>
        <strain evidence="1">Hildebrandi</strain>
    </source>
</reference>
<name>A0A9K3PHC4_9STRA</name>
<comment type="caution">
    <text evidence="1">The sequence shown here is derived from an EMBL/GenBank/DDBJ whole genome shotgun (WGS) entry which is preliminary data.</text>
</comment>